<keyword evidence="2" id="KW-0813">Transport</keyword>
<dbReference type="KEGG" id="char:122132184"/>
<dbReference type="Proteomes" id="UP000515152">
    <property type="component" value="Unplaced"/>
</dbReference>
<dbReference type="RefSeq" id="XP_042562935.1">
    <property type="nucleotide sequence ID" value="XM_042707001.1"/>
</dbReference>
<dbReference type="InterPro" id="IPR050673">
    <property type="entry name" value="Mito_inner_translocase_sub"/>
</dbReference>
<keyword evidence="4" id="KW-1015">Disulfide bond</keyword>
<dbReference type="GO" id="GO:0015031">
    <property type="term" value="P:protein transport"/>
    <property type="evidence" value="ECO:0007669"/>
    <property type="project" value="UniProtKB-KW"/>
</dbReference>
<dbReference type="GeneID" id="122132184"/>
<feature type="region of interest" description="Disordered" evidence="5">
    <location>
        <begin position="283"/>
        <end position="315"/>
    </location>
</feature>
<evidence type="ECO:0000256" key="2">
    <source>
        <dbReference type="ARBA" id="ARBA00022927"/>
    </source>
</evidence>
<sequence length="315" mass="32684">MEHIQQLRNLKDFLMVYNRMTEICFQRCTTNFNYRSLTMDEERCVDGCAGKLIRTNHRLMGTYVELMPGMVQRRMEELESKSAEMAKEEAQAAGAGVALTAVPAVPGPAAVDVPVAVVPPDVAAAFTTADAPPVFVSEATGAVPDLSASASQAADMPVMNGLSLNAAAGNGAPVFVMPPILAPELSAPLDLVPLMTESPSSEAKVSVPTAVKASSTPIAIPSVTELPIQGSALSISEEMKIFSPIELPSTAPPPALSVSALLTESSPSVPNFVKASSDVIAPVPVPKPVDMPNGIMSKPSPESISGSAADSKSSS</sequence>
<evidence type="ECO:0000313" key="7">
    <source>
        <dbReference type="Proteomes" id="UP000515152"/>
    </source>
</evidence>
<proteinExistence type="predicted"/>
<accession>A0A8M1KK39</accession>
<gene>
    <name evidence="8" type="primary">timm10b</name>
</gene>
<evidence type="ECO:0000259" key="6">
    <source>
        <dbReference type="Pfam" id="PF02953"/>
    </source>
</evidence>
<dbReference type="InterPro" id="IPR004217">
    <property type="entry name" value="Tim10-like"/>
</dbReference>
<evidence type="ECO:0000256" key="4">
    <source>
        <dbReference type="ARBA" id="ARBA00023157"/>
    </source>
</evidence>
<dbReference type="OrthoDB" id="1551503at2759"/>
<reference evidence="8" key="1">
    <citation type="submission" date="2025-08" db="UniProtKB">
        <authorList>
            <consortium name="RefSeq"/>
        </authorList>
    </citation>
    <scope>IDENTIFICATION</scope>
</reference>
<evidence type="ECO:0000256" key="5">
    <source>
        <dbReference type="SAM" id="MobiDB-lite"/>
    </source>
</evidence>
<evidence type="ECO:0000256" key="3">
    <source>
        <dbReference type="ARBA" id="ARBA00023010"/>
    </source>
</evidence>
<dbReference type="AlphaFoldDB" id="A0A8M1KK39"/>
<feature type="domain" description="Tim10-like" evidence="6">
    <location>
        <begin position="4"/>
        <end position="64"/>
    </location>
</feature>
<organism evidence="7 8">
    <name type="scientific">Clupea harengus</name>
    <name type="common">Atlantic herring</name>
    <dbReference type="NCBI Taxonomy" id="7950"/>
    <lineage>
        <taxon>Eukaryota</taxon>
        <taxon>Metazoa</taxon>
        <taxon>Chordata</taxon>
        <taxon>Craniata</taxon>
        <taxon>Vertebrata</taxon>
        <taxon>Euteleostomi</taxon>
        <taxon>Actinopterygii</taxon>
        <taxon>Neopterygii</taxon>
        <taxon>Teleostei</taxon>
        <taxon>Clupei</taxon>
        <taxon>Clupeiformes</taxon>
        <taxon>Clupeoidei</taxon>
        <taxon>Clupeidae</taxon>
        <taxon>Clupea</taxon>
    </lineage>
</organism>
<keyword evidence="7" id="KW-1185">Reference proteome</keyword>
<dbReference type="PANTHER" id="PTHR13172">
    <property type="entry name" value="MITOCHONDRIAL IMPORT INNER MEMBRANE TRANSLOCASE SUBUNIT TIM9B"/>
    <property type="match status" value="1"/>
</dbReference>
<name>A0A8M1KK39_CLUHA</name>
<dbReference type="GO" id="GO:0005743">
    <property type="term" value="C:mitochondrial inner membrane"/>
    <property type="evidence" value="ECO:0007669"/>
    <property type="project" value="UniProtKB-SubCell"/>
</dbReference>
<dbReference type="Pfam" id="PF02953">
    <property type="entry name" value="zf-Tim10_DDP"/>
    <property type="match status" value="1"/>
</dbReference>
<dbReference type="CTD" id="26515"/>
<comment type="subcellular location">
    <subcellularLocation>
        <location evidence="1">Mitochondrion inner membrane</location>
        <topology evidence="1">Peripheral membrane protein</topology>
    </subcellularLocation>
</comment>
<feature type="compositionally biased region" description="Low complexity" evidence="5">
    <location>
        <begin position="303"/>
        <end position="315"/>
    </location>
</feature>
<evidence type="ECO:0000256" key="1">
    <source>
        <dbReference type="ARBA" id="ARBA00004637"/>
    </source>
</evidence>
<protein>
    <submittedName>
        <fullName evidence="8">Mitochondrial import inner membrane translocase subunit Tim10 B</fullName>
    </submittedName>
</protein>
<keyword evidence="2" id="KW-0653">Protein transport</keyword>
<keyword evidence="3" id="KW-0811">Translocation</keyword>
<evidence type="ECO:0000313" key="8">
    <source>
        <dbReference type="RefSeq" id="XP_042562935.1"/>
    </source>
</evidence>